<feature type="region of interest" description="Disordered" evidence="1">
    <location>
        <begin position="1"/>
        <end position="26"/>
    </location>
</feature>
<dbReference type="Proteomes" id="UP001597368">
    <property type="component" value="Unassembled WGS sequence"/>
</dbReference>
<proteinExistence type="predicted"/>
<evidence type="ECO:0000256" key="1">
    <source>
        <dbReference type="SAM" id="MobiDB-lite"/>
    </source>
</evidence>
<sequence>MSLTVERLPRCSEGGHPRLSGAAGARLDQPSSGFVSLRVKAADEAGNTLSQEVIRAYALR</sequence>
<gene>
    <name evidence="2" type="ORF">ACFSKW_24840</name>
</gene>
<evidence type="ECO:0000313" key="2">
    <source>
        <dbReference type="EMBL" id="MFD1934705.1"/>
    </source>
</evidence>
<organism evidence="2 3">
    <name type="scientific">Nonomuraea mangrovi</name>
    <dbReference type="NCBI Taxonomy" id="2316207"/>
    <lineage>
        <taxon>Bacteria</taxon>
        <taxon>Bacillati</taxon>
        <taxon>Actinomycetota</taxon>
        <taxon>Actinomycetes</taxon>
        <taxon>Streptosporangiales</taxon>
        <taxon>Streptosporangiaceae</taxon>
        <taxon>Nonomuraea</taxon>
    </lineage>
</organism>
<evidence type="ECO:0000313" key="3">
    <source>
        <dbReference type="Proteomes" id="UP001597368"/>
    </source>
</evidence>
<feature type="compositionally biased region" description="Basic and acidic residues" evidence="1">
    <location>
        <begin position="7"/>
        <end position="16"/>
    </location>
</feature>
<reference evidence="3" key="1">
    <citation type="journal article" date="2019" name="Int. J. Syst. Evol. Microbiol.">
        <title>The Global Catalogue of Microorganisms (GCM) 10K type strain sequencing project: providing services to taxonomists for standard genome sequencing and annotation.</title>
        <authorList>
            <consortium name="The Broad Institute Genomics Platform"/>
            <consortium name="The Broad Institute Genome Sequencing Center for Infectious Disease"/>
            <person name="Wu L."/>
            <person name="Ma J."/>
        </authorList>
    </citation>
    <scope>NUCLEOTIDE SEQUENCE [LARGE SCALE GENOMIC DNA]</scope>
    <source>
        <strain evidence="3">ICMP 6774ER</strain>
    </source>
</reference>
<dbReference type="EMBL" id="JBHUFV010000035">
    <property type="protein sequence ID" value="MFD1934705.1"/>
    <property type="molecule type" value="Genomic_DNA"/>
</dbReference>
<protein>
    <submittedName>
        <fullName evidence="2">Uncharacterized protein</fullName>
    </submittedName>
</protein>
<comment type="caution">
    <text evidence="2">The sequence shown here is derived from an EMBL/GenBank/DDBJ whole genome shotgun (WGS) entry which is preliminary data.</text>
</comment>
<name>A0ABW4T0N8_9ACTN</name>
<dbReference type="RefSeq" id="WP_379574796.1">
    <property type="nucleotide sequence ID" value="NZ_JBHUFV010000035.1"/>
</dbReference>
<keyword evidence="3" id="KW-1185">Reference proteome</keyword>
<accession>A0ABW4T0N8</accession>